<evidence type="ECO:0000313" key="2">
    <source>
        <dbReference type="Proteomes" id="UP000006898"/>
    </source>
</evidence>
<dbReference type="KEGG" id="mox:DAMO_2151"/>
<protein>
    <submittedName>
        <fullName evidence="1">Uncharacterized protein</fullName>
    </submittedName>
</protein>
<reference evidence="1 2" key="1">
    <citation type="journal article" date="2010" name="Nature">
        <title>Nitrite-driven anaerobic methane oxidation by oxygenic bacteria.</title>
        <authorList>
            <person name="Ettwig K.F."/>
            <person name="Butler M.K."/>
            <person name="Le Paslier D."/>
            <person name="Pelletier E."/>
            <person name="Mangenot S."/>
            <person name="Kuypers M.M.M."/>
            <person name="Schreiber F."/>
            <person name="Dutilh B.E."/>
            <person name="Zedelius J."/>
            <person name="de Beer D."/>
            <person name="Gloerich J."/>
            <person name="Wessels H.J.C.T."/>
            <person name="van Allen T."/>
            <person name="Luesken F."/>
            <person name="Wu M."/>
            <person name="van de Pas-Schoonen K.T."/>
            <person name="Op den Camp H.J.M."/>
            <person name="Janssen-Megens E.M."/>
            <person name="Francoijs K-J."/>
            <person name="Stunnenberg H."/>
            <person name="Weissenbach J."/>
            <person name="Jetten M.S.M."/>
            <person name="Strous M."/>
        </authorList>
    </citation>
    <scope>NUCLEOTIDE SEQUENCE [LARGE SCALE GENOMIC DNA]</scope>
</reference>
<dbReference type="Proteomes" id="UP000006898">
    <property type="component" value="Chromosome"/>
</dbReference>
<dbReference type="EMBL" id="FP565575">
    <property type="protein sequence ID" value="CBE69201.1"/>
    <property type="molecule type" value="Genomic_DNA"/>
</dbReference>
<sequence length="62" mass="7300">MKGRTHSFCPTVVDFNGEYPSVDMTILLLEKDTTNTLYCYYPPHTKDVKKKAKHRIRDRNLL</sequence>
<proteinExistence type="predicted"/>
<organism evidence="1 2">
    <name type="scientific">Methylomirabilis oxygeniifera</name>
    <dbReference type="NCBI Taxonomy" id="671143"/>
    <lineage>
        <taxon>Bacteria</taxon>
        <taxon>Candidatus Methylomirabilota</taxon>
        <taxon>Candidatus Methylomirabilia</taxon>
        <taxon>Candidatus Methylomirabilales</taxon>
        <taxon>Candidatus Methylomirabilaceae</taxon>
        <taxon>Candidatus Methylomirabilis</taxon>
    </lineage>
</organism>
<gene>
    <name evidence="1" type="ORF">DAMO_2151</name>
</gene>
<dbReference type="AlphaFoldDB" id="D5MHG9"/>
<evidence type="ECO:0000313" key="1">
    <source>
        <dbReference type="EMBL" id="CBE69201.1"/>
    </source>
</evidence>
<name>D5MHG9_METO1</name>
<dbReference type="HOGENOM" id="CLU_2895632_0_0_0"/>
<accession>D5MHG9</accession>